<dbReference type="Proteomes" id="UP001465976">
    <property type="component" value="Unassembled WGS sequence"/>
</dbReference>
<protein>
    <submittedName>
        <fullName evidence="2">Uncharacterized protein</fullName>
    </submittedName>
</protein>
<keyword evidence="3" id="KW-1185">Reference proteome</keyword>
<dbReference type="SUPFAM" id="SSF56219">
    <property type="entry name" value="DNase I-like"/>
    <property type="match status" value="1"/>
</dbReference>
<comment type="caution">
    <text evidence="2">The sequence shown here is derived from an EMBL/GenBank/DDBJ whole genome shotgun (WGS) entry which is preliminary data.</text>
</comment>
<sequence length="140" mass="16164">MAGDTNIVEDPIDRFPVRKDPDGPTSALDDLKRELQLVDGWRETYPTKISYTYLQKATGSQSRIDRIYTRREMLNNTFNWNITAVGIPTDHNLISVTVENHDAPETGEGVWTWPRHMYSDKILNEHSDQLGMTMHEEMLT</sequence>
<dbReference type="InterPro" id="IPR036691">
    <property type="entry name" value="Endo/exonu/phosph_ase_sf"/>
</dbReference>
<feature type="compositionally biased region" description="Basic and acidic residues" evidence="1">
    <location>
        <begin position="11"/>
        <end position="22"/>
    </location>
</feature>
<reference evidence="2 3" key="1">
    <citation type="submission" date="2024-02" db="EMBL/GenBank/DDBJ databases">
        <title>A draft genome for the cacao thread blight pathogen Marasmius crinis-equi.</title>
        <authorList>
            <person name="Cohen S.P."/>
            <person name="Baruah I.K."/>
            <person name="Amoako-Attah I."/>
            <person name="Bukari Y."/>
            <person name="Meinhardt L.W."/>
            <person name="Bailey B.A."/>
        </authorList>
    </citation>
    <scope>NUCLEOTIDE SEQUENCE [LARGE SCALE GENOMIC DNA]</scope>
    <source>
        <strain evidence="2 3">GH-76</strain>
    </source>
</reference>
<feature type="region of interest" description="Disordered" evidence="1">
    <location>
        <begin position="1"/>
        <end position="27"/>
    </location>
</feature>
<organism evidence="2 3">
    <name type="scientific">Marasmius crinis-equi</name>
    <dbReference type="NCBI Taxonomy" id="585013"/>
    <lineage>
        <taxon>Eukaryota</taxon>
        <taxon>Fungi</taxon>
        <taxon>Dikarya</taxon>
        <taxon>Basidiomycota</taxon>
        <taxon>Agaricomycotina</taxon>
        <taxon>Agaricomycetes</taxon>
        <taxon>Agaricomycetidae</taxon>
        <taxon>Agaricales</taxon>
        <taxon>Marasmiineae</taxon>
        <taxon>Marasmiaceae</taxon>
        <taxon>Marasmius</taxon>
    </lineage>
</organism>
<name>A0ABR3EIG6_9AGAR</name>
<gene>
    <name evidence="2" type="ORF">V5O48_019409</name>
</gene>
<proteinExistence type="predicted"/>
<evidence type="ECO:0000313" key="2">
    <source>
        <dbReference type="EMBL" id="KAL0562674.1"/>
    </source>
</evidence>
<evidence type="ECO:0000256" key="1">
    <source>
        <dbReference type="SAM" id="MobiDB-lite"/>
    </source>
</evidence>
<accession>A0ABR3EIG6</accession>
<feature type="non-terminal residue" evidence="2">
    <location>
        <position position="140"/>
    </location>
</feature>
<dbReference type="EMBL" id="JBAHYK010004824">
    <property type="protein sequence ID" value="KAL0562674.1"/>
    <property type="molecule type" value="Genomic_DNA"/>
</dbReference>
<dbReference type="Gene3D" id="3.60.10.10">
    <property type="entry name" value="Endonuclease/exonuclease/phosphatase"/>
    <property type="match status" value="1"/>
</dbReference>
<evidence type="ECO:0000313" key="3">
    <source>
        <dbReference type="Proteomes" id="UP001465976"/>
    </source>
</evidence>